<keyword evidence="13" id="KW-1185">Reference proteome</keyword>
<organism evidence="12 13">
    <name type="scientific">Xylaria grammica</name>
    <dbReference type="NCBI Taxonomy" id="363999"/>
    <lineage>
        <taxon>Eukaryota</taxon>
        <taxon>Fungi</taxon>
        <taxon>Dikarya</taxon>
        <taxon>Ascomycota</taxon>
        <taxon>Pezizomycotina</taxon>
        <taxon>Sordariomycetes</taxon>
        <taxon>Xylariomycetidae</taxon>
        <taxon>Xylariales</taxon>
        <taxon>Xylariaceae</taxon>
        <taxon>Xylaria</taxon>
    </lineage>
</organism>
<keyword evidence="3" id="KW-0119">Carbohydrate metabolism</keyword>
<dbReference type="Proteomes" id="UP000286045">
    <property type="component" value="Unassembled WGS sequence"/>
</dbReference>
<dbReference type="Pfam" id="PF07519">
    <property type="entry name" value="Tannase"/>
    <property type="match status" value="1"/>
</dbReference>
<keyword evidence="7" id="KW-0106">Calcium</keyword>
<comment type="similarity">
    <text evidence="1 10">Belongs to the tannase family.</text>
</comment>
<evidence type="ECO:0000256" key="3">
    <source>
        <dbReference type="ARBA" id="ARBA00022651"/>
    </source>
</evidence>
<keyword evidence="5 11" id="KW-0732">Signal</keyword>
<keyword evidence="6 10" id="KW-0378">Hydrolase</keyword>
<gene>
    <name evidence="12" type="ORF">EKO27_g1043</name>
</gene>
<dbReference type="AlphaFoldDB" id="A0A439DI68"/>
<keyword evidence="2" id="KW-0719">Serine esterase</keyword>
<proteinExistence type="inferred from homology"/>
<protein>
    <recommendedName>
        <fullName evidence="10">Carboxylic ester hydrolase</fullName>
        <ecNumber evidence="10">3.1.1.-</ecNumber>
    </recommendedName>
</protein>
<keyword evidence="4" id="KW-0479">Metal-binding</keyword>
<keyword evidence="3" id="KW-0624">Polysaccharide degradation</keyword>
<dbReference type="EMBL" id="RYZI01000014">
    <property type="protein sequence ID" value="RWA14082.1"/>
    <property type="molecule type" value="Genomic_DNA"/>
</dbReference>
<evidence type="ECO:0000313" key="12">
    <source>
        <dbReference type="EMBL" id="RWA14082.1"/>
    </source>
</evidence>
<evidence type="ECO:0000256" key="2">
    <source>
        <dbReference type="ARBA" id="ARBA00022487"/>
    </source>
</evidence>
<dbReference type="InterPro" id="IPR011118">
    <property type="entry name" value="Tannase/feruloyl_esterase"/>
</dbReference>
<dbReference type="Gene3D" id="3.40.50.1820">
    <property type="entry name" value="alpha/beta hydrolase"/>
    <property type="match status" value="1"/>
</dbReference>
<dbReference type="InterPro" id="IPR029058">
    <property type="entry name" value="AB_hydrolase_fold"/>
</dbReference>
<evidence type="ECO:0000256" key="9">
    <source>
        <dbReference type="ARBA" id="ARBA00034075"/>
    </source>
</evidence>
<evidence type="ECO:0000256" key="1">
    <source>
        <dbReference type="ARBA" id="ARBA00006249"/>
    </source>
</evidence>
<dbReference type="SUPFAM" id="SSF53474">
    <property type="entry name" value="alpha/beta-Hydrolases"/>
    <property type="match status" value="2"/>
</dbReference>
<keyword evidence="8" id="KW-1015">Disulfide bond</keyword>
<dbReference type="EC" id="3.1.1.-" evidence="10"/>
<reference evidence="12 13" key="1">
    <citation type="submission" date="2018-12" db="EMBL/GenBank/DDBJ databases">
        <title>Draft genome sequence of Xylaria grammica IHI A82.</title>
        <authorList>
            <person name="Buettner E."/>
            <person name="Kellner H."/>
        </authorList>
    </citation>
    <scope>NUCLEOTIDE SEQUENCE [LARGE SCALE GENOMIC DNA]</scope>
    <source>
        <strain evidence="12 13">IHI A82</strain>
    </source>
</reference>
<name>A0A439DI68_9PEZI</name>
<dbReference type="GO" id="GO:0045493">
    <property type="term" value="P:xylan catabolic process"/>
    <property type="evidence" value="ECO:0007669"/>
    <property type="project" value="UniProtKB-KW"/>
</dbReference>
<comment type="caution">
    <text evidence="12">The sequence shown here is derived from an EMBL/GenBank/DDBJ whole genome shotgun (WGS) entry which is preliminary data.</text>
</comment>
<sequence>MDKPYVMSLTGFAVFFRDPPLSAMLMAQKTWSWCMVHLFLALGATAGADGADFKSRCLAFKPESYISNATLNRLEYVTAGTNLAFPDNDASCNRASQVINVDLCRIALLVPTSQRSGFHYELWLPESWNGRTLATGNGGLDGCIKYEDIAYGAANGFASMGLAELIDLQYVLTAPQEKPIYTLMPTGSFGTNNGHNGTSGNAFYQNEDVVVDFSWRALHTSVKIGKKLTSLAYDKNVGKSYYLGCSLGGRQGIGNAEKFPEDFDGIVAGAPAVDFNSLYSWRASFFTITRDTESPDFISPDTWKTTIHNEVLRQCDSIDGVEDGIIEDPILCHVDTERLLCGYGNSTSTDCLSEAQVGIVKAVFDDYLWPNGTLLFPRVNPGGELLAADGLYSGNPYAPSADWFKYAILSEPSWDPATYTRDDASLAIQKNPADIDTWPSSLAAFQDHGGKLLSYHGQQDQQISSLNSVRFWKRLADGVDNDLEKMDAFYRLFRIPGMNHCAGGPGAWTVGQGGTPPAYGIPFDGDHNVLAAIVDWVEKGVAPDEVIGTKFVGDSVDAGIMYQHRHCRYPYRSTYSGSGDPLDIDSWHCVNFGGY</sequence>
<evidence type="ECO:0000256" key="11">
    <source>
        <dbReference type="SAM" id="SignalP"/>
    </source>
</evidence>
<dbReference type="PANTHER" id="PTHR33938:SF15">
    <property type="entry name" value="FERULOYL ESTERASE B-RELATED"/>
    <property type="match status" value="1"/>
</dbReference>
<feature type="signal peptide" evidence="11">
    <location>
        <begin position="1"/>
        <end position="50"/>
    </location>
</feature>
<dbReference type="STRING" id="363999.A0A439DI68"/>
<evidence type="ECO:0000256" key="5">
    <source>
        <dbReference type="ARBA" id="ARBA00022729"/>
    </source>
</evidence>
<feature type="chain" id="PRO_5019358174" description="Carboxylic ester hydrolase" evidence="11">
    <location>
        <begin position="51"/>
        <end position="595"/>
    </location>
</feature>
<dbReference type="PANTHER" id="PTHR33938">
    <property type="entry name" value="FERULOYL ESTERASE B-RELATED"/>
    <property type="match status" value="1"/>
</dbReference>
<dbReference type="GO" id="GO:0046872">
    <property type="term" value="F:metal ion binding"/>
    <property type="evidence" value="ECO:0007669"/>
    <property type="project" value="UniProtKB-KW"/>
</dbReference>
<evidence type="ECO:0000256" key="7">
    <source>
        <dbReference type="ARBA" id="ARBA00022837"/>
    </source>
</evidence>
<evidence type="ECO:0000256" key="8">
    <source>
        <dbReference type="ARBA" id="ARBA00023157"/>
    </source>
</evidence>
<dbReference type="GO" id="GO:0030600">
    <property type="term" value="F:feruloyl esterase activity"/>
    <property type="evidence" value="ECO:0007669"/>
    <property type="project" value="UniProtKB-EC"/>
</dbReference>
<accession>A0A439DI68</accession>
<keyword evidence="3" id="KW-0858">Xylan degradation</keyword>
<evidence type="ECO:0000256" key="10">
    <source>
        <dbReference type="RuleBase" id="RU361238"/>
    </source>
</evidence>
<evidence type="ECO:0000256" key="6">
    <source>
        <dbReference type="ARBA" id="ARBA00022801"/>
    </source>
</evidence>
<comment type="catalytic activity">
    <reaction evidence="9">
        <text>feruloyl-polysaccharide + H2O = ferulate + polysaccharide.</text>
        <dbReference type="EC" id="3.1.1.73"/>
    </reaction>
</comment>
<evidence type="ECO:0000256" key="4">
    <source>
        <dbReference type="ARBA" id="ARBA00022723"/>
    </source>
</evidence>
<evidence type="ECO:0000313" key="13">
    <source>
        <dbReference type="Proteomes" id="UP000286045"/>
    </source>
</evidence>